<keyword evidence="7 10" id="KW-0862">Zinc</keyword>
<dbReference type="PANTHER" id="PTHR21497">
    <property type="entry name" value="UBIQUITIN LIGASE E3 ALPHA-RELATED"/>
    <property type="match status" value="1"/>
</dbReference>
<dbReference type="GO" id="GO:0008270">
    <property type="term" value="F:zinc ion binding"/>
    <property type="evidence" value="ECO:0007669"/>
    <property type="project" value="UniProtKB-UniRule"/>
</dbReference>
<feature type="zinc finger region" description="UBR-type" evidence="9">
    <location>
        <begin position="25"/>
        <end position="94"/>
    </location>
</feature>
<dbReference type="GO" id="GO:0000151">
    <property type="term" value="C:ubiquitin ligase complex"/>
    <property type="evidence" value="ECO:0007669"/>
    <property type="project" value="TreeGrafter"/>
</dbReference>
<dbReference type="UniPathway" id="UPA00143"/>
<dbReference type="GO" id="GO:0071596">
    <property type="term" value="P:ubiquitin-dependent protein catabolic process via the N-end rule pathway"/>
    <property type="evidence" value="ECO:0007669"/>
    <property type="project" value="UniProtKB-UniRule"/>
</dbReference>
<keyword evidence="6 10" id="KW-0833">Ubl conjugation pathway</keyword>
<gene>
    <name evidence="12" type="ORF">TPC1_16684</name>
</gene>
<dbReference type="GO" id="GO:0005737">
    <property type="term" value="C:cytoplasm"/>
    <property type="evidence" value="ECO:0007669"/>
    <property type="project" value="TreeGrafter"/>
</dbReference>
<accession>A0A146K7V7</accession>
<evidence type="ECO:0000256" key="9">
    <source>
        <dbReference type="PROSITE-ProRule" id="PRU00508"/>
    </source>
</evidence>
<comment type="similarity">
    <text evidence="8 10">Belongs to the E3 ubiquitin-protein ligase UBR1-like family.</text>
</comment>
<keyword evidence="4 10" id="KW-0479">Metal-binding</keyword>
<protein>
    <recommendedName>
        <fullName evidence="10">E3 ubiquitin-protein ligase</fullName>
        <ecNumber evidence="10">2.3.2.27</ecNumber>
    </recommendedName>
</protein>
<evidence type="ECO:0000256" key="5">
    <source>
        <dbReference type="ARBA" id="ARBA00022771"/>
    </source>
</evidence>
<dbReference type="EMBL" id="GDID01004965">
    <property type="protein sequence ID" value="JAP91641.1"/>
    <property type="molecule type" value="Transcribed_RNA"/>
</dbReference>
<sequence length="120" mass="13621">VAIDDDFEQNIINVLDETNNKIPHMVCGKKPVGIEVKCLTCQKDPLSVYCKECFDETKHQGHTYFYKESNGHGTCDCGFVQALQIKGFCSKHKGNHLQYDITNNIIDNVQAIKYLIKILV</sequence>
<feature type="non-terminal residue" evidence="12">
    <location>
        <position position="120"/>
    </location>
</feature>
<evidence type="ECO:0000256" key="4">
    <source>
        <dbReference type="ARBA" id="ARBA00022723"/>
    </source>
</evidence>
<comment type="pathway">
    <text evidence="2 10">Protein modification; protein ubiquitination.</text>
</comment>
<evidence type="ECO:0000256" key="1">
    <source>
        <dbReference type="ARBA" id="ARBA00000900"/>
    </source>
</evidence>
<dbReference type="GO" id="GO:0016567">
    <property type="term" value="P:protein ubiquitination"/>
    <property type="evidence" value="ECO:0007669"/>
    <property type="project" value="UniProtKB-UniRule"/>
</dbReference>
<comment type="catalytic activity">
    <reaction evidence="1 10">
        <text>S-ubiquitinyl-[E2 ubiquitin-conjugating enzyme]-L-cysteine + [acceptor protein]-L-lysine = [E2 ubiquitin-conjugating enzyme]-L-cysteine + N(6)-ubiquitinyl-[acceptor protein]-L-lysine.</text>
        <dbReference type="EC" id="2.3.2.27"/>
    </reaction>
</comment>
<dbReference type="FunFam" id="2.10.110.30:FF:000002">
    <property type="entry name" value="Putative e3 ubiquitin-protein ligase ubr3"/>
    <property type="match status" value="1"/>
</dbReference>
<dbReference type="AlphaFoldDB" id="A0A146K7V7"/>
<dbReference type="InterPro" id="IPR003126">
    <property type="entry name" value="Znf_UBR"/>
</dbReference>
<organism evidence="12">
    <name type="scientific">Trepomonas sp. PC1</name>
    <dbReference type="NCBI Taxonomy" id="1076344"/>
    <lineage>
        <taxon>Eukaryota</taxon>
        <taxon>Metamonada</taxon>
        <taxon>Diplomonadida</taxon>
        <taxon>Hexamitidae</taxon>
        <taxon>Hexamitinae</taxon>
        <taxon>Trepomonas</taxon>
    </lineage>
</organism>
<evidence type="ECO:0000256" key="8">
    <source>
        <dbReference type="ARBA" id="ARBA00046341"/>
    </source>
</evidence>
<dbReference type="PROSITE" id="PS51157">
    <property type="entry name" value="ZF_UBR"/>
    <property type="match status" value="1"/>
</dbReference>
<dbReference type="EC" id="2.3.2.27" evidence="10"/>
<keyword evidence="5 10" id="KW-0863">Zinc-finger</keyword>
<evidence type="ECO:0000256" key="10">
    <source>
        <dbReference type="RuleBase" id="RU366018"/>
    </source>
</evidence>
<evidence type="ECO:0000256" key="2">
    <source>
        <dbReference type="ARBA" id="ARBA00004906"/>
    </source>
</evidence>
<evidence type="ECO:0000256" key="7">
    <source>
        <dbReference type="ARBA" id="ARBA00022833"/>
    </source>
</evidence>
<dbReference type="GO" id="GO:0061630">
    <property type="term" value="F:ubiquitin protein ligase activity"/>
    <property type="evidence" value="ECO:0007669"/>
    <property type="project" value="UniProtKB-UniRule"/>
</dbReference>
<dbReference type="SMART" id="SM00396">
    <property type="entry name" value="ZnF_UBR1"/>
    <property type="match status" value="1"/>
</dbReference>
<name>A0A146K7V7_9EUKA</name>
<evidence type="ECO:0000259" key="11">
    <source>
        <dbReference type="PROSITE" id="PS51157"/>
    </source>
</evidence>
<dbReference type="InterPro" id="IPR039164">
    <property type="entry name" value="UBR1-like"/>
</dbReference>
<dbReference type="Pfam" id="PF02207">
    <property type="entry name" value="zf-UBR"/>
    <property type="match status" value="1"/>
</dbReference>
<evidence type="ECO:0000256" key="3">
    <source>
        <dbReference type="ARBA" id="ARBA00022679"/>
    </source>
</evidence>
<evidence type="ECO:0000256" key="6">
    <source>
        <dbReference type="ARBA" id="ARBA00022786"/>
    </source>
</evidence>
<feature type="non-terminal residue" evidence="12">
    <location>
        <position position="1"/>
    </location>
</feature>
<reference evidence="12" key="1">
    <citation type="submission" date="2015-07" db="EMBL/GenBank/DDBJ databases">
        <title>Adaptation to a free-living lifestyle via gene acquisitions in the diplomonad Trepomonas sp. PC1.</title>
        <authorList>
            <person name="Xu F."/>
            <person name="Jerlstrom-Hultqvist J."/>
            <person name="Kolisko M."/>
            <person name="Simpson A.G.B."/>
            <person name="Roger A.J."/>
            <person name="Svard S.G."/>
            <person name="Andersson J.O."/>
        </authorList>
    </citation>
    <scope>NUCLEOTIDE SEQUENCE</scope>
    <source>
        <strain evidence="12">PC1</strain>
    </source>
</reference>
<keyword evidence="3 10" id="KW-0808">Transferase</keyword>
<dbReference type="PANTHER" id="PTHR21497:SF24">
    <property type="entry name" value="E3 UBIQUITIN-PROTEIN LIGASE UBR1"/>
    <property type="match status" value="1"/>
</dbReference>
<feature type="domain" description="UBR-type" evidence="11">
    <location>
        <begin position="25"/>
        <end position="94"/>
    </location>
</feature>
<dbReference type="Gene3D" id="2.10.110.30">
    <property type="match status" value="1"/>
</dbReference>
<evidence type="ECO:0000313" key="12">
    <source>
        <dbReference type="EMBL" id="JAP91641.1"/>
    </source>
</evidence>
<comment type="function">
    <text evidence="10">Ubiquitin ligase protein which is a component of the N-end rule pathway. Recognizes and binds to proteins bearing specific N-terminal residues that are destabilizing according to the N-end rule, leading to their ubiquitination and subsequent degradation.</text>
</comment>
<proteinExistence type="inferred from homology"/>